<feature type="transmembrane region" description="Helical" evidence="1">
    <location>
        <begin position="32"/>
        <end position="52"/>
    </location>
</feature>
<dbReference type="EMBL" id="QEAP01000359">
    <property type="protein sequence ID" value="TPX68312.1"/>
    <property type="molecule type" value="Genomic_DNA"/>
</dbReference>
<evidence type="ECO:0000313" key="3">
    <source>
        <dbReference type="Proteomes" id="UP000320333"/>
    </source>
</evidence>
<evidence type="ECO:0008006" key="4">
    <source>
        <dbReference type="Google" id="ProtNLM"/>
    </source>
</evidence>
<gene>
    <name evidence="2" type="ORF">CcCBS67573_g07211</name>
</gene>
<accession>A0A507EWP7</accession>
<dbReference type="Proteomes" id="UP000320333">
    <property type="component" value="Unassembled WGS sequence"/>
</dbReference>
<feature type="transmembrane region" description="Helical" evidence="1">
    <location>
        <begin position="261"/>
        <end position="287"/>
    </location>
</feature>
<organism evidence="2 3">
    <name type="scientific">Chytriomyces confervae</name>
    <dbReference type="NCBI Taxonomy" id="246404"/>
    <lineage>
        <taxon>Eukaryota</taxon>
        <taxon>Fungi</taxon>
        <taxon>Fungi incertae sedis</taxon>
        <taxon>Chytridiomycota</taxon>
        <taxon>Chytridiomycota incertae sedis</taxon>
        <taxon>Chytridiomycetes</taxon>
        <taxon>Chytridiales</taxon>
        <taxon>Chytriomycetaceae</taxon>
        <taxon>Chytriomyces</taxon>
    </lineage>
</organism>
<keyword evidence="1" id="KW-1133">Transmembrane helix</keyword>
<proteinExistence type="predicted"/>
<dbReference type="AlphaFoldDB" id="A0A507EWP7"/>
<feature type="transmembrane region" description="Helical" evidence="1">
    <location>
        <begin position="307"/>
        <end position="327"/>
    </location>
</feature>
<sequence>MTSPKTAPGGVKSPITPGGIPIVSKPSFWSRMFSRLKAISVYSAILVAAWYVKDPKAVKAMAEKLQRRALAYAVVIFGGAREALEVAKRVAASRSANAFGGAQMNGEGLNVKIVWEVVKRAFQRSLQDVIVFGGKALGVDVVPPAPVSVKIHNPPVENDPSTYLTVPLWIKQSRVWFSCIIIISSAISASIVAGLSSSDLAPPRAISDLVITASLISIILTLLQLVLFYFKGKDMLQFYNAPYLLLFSPAPSRTTVSKKSALFAILDLAFHSVSLIIWLAALATLGIQNSSCVNRAQGLKLDTIRCVGFDAALGFGAIAGVVQLLLVGKKLVEFCSNWRAIRKPFGTQR</sequence>
<keyword evidence="1" id="KW-0472">Membrane</keyword>
<keyword evidence="1" id="KW-0812">Transmembrane</keyword>
<reference evidence="2 3" key="1">
    <citation type="journal article" date="2019" name="Sci. Rep.">
        <title>Comparative genomics of chytrid fungi reveal insights into the obligate biotrophic and pathogenic lifestyle of Synchytrium endobioticum.</title>
        <authorList>
            <person name="van de Vossenberg B.T.L.H."/>
            <person name="Warris S."/>
            <person name="Nguyen H.D.T."/>
            <person name="van Gent-Pelzer M.P.E."/>
            <person name="Joly D.L."/>
            <person name="van de Geest H.C."/>
            <person name="Bonants P.J.M."/>
            <person name="Smith D.S."/>
            <person name="Levesque C.A."/>
            <person name="van der Lee T.A.J."/>
        </authorList>
    </citation>
    <scope>NUCLEOTIDE SEQUENCE [LARGE SCALE GENOMIC DNA]</scope>
    <source>
        <strain evidence="2 3">CBS 675.73</strain>
    </source>
</reference>
<name>A0A507EWP7_9FUNG</name>
<feature type="transmembrane region" description="Helical" evidence="1">
    <location>
        <begin position="175"/>
        <end position="197"/>
    </location>
</feature>
<comment type="caution">
    <text evidence="2">The sequence shown here is derived from an EMBL/GenBank/DDBJ whole genome shotgun (WGS) entry which is preliminary data.</text>
</comment>
<dbReference type="OrthoDB" id="2162393at2759"/>
<keyword evidence="3" id="KW-1185">Reference proteome</keyword>
<evidence type="ECO:0000256" key="1">
    <source>
        <dbReference type="SAM" id="Phobius"/>
    </source>
</evidence>
<feature type="transmembrane region" description="Helical" evidence="1">
    <location>
        <begin position="209"/>
        <end position="230"/>
    </location>
</feature>
<protein>
    <recommendedName>
        <fullName evidence="4">MARVEL domain-containing protein</fullName>
    </recommendedName>
</protein>
<evidence type="ECO:0000313" key="2">
    <source>
        <dbReference type="EMBL" id="TPX68312.1"/>
    </source>
</evidence>